<name>A0ABW9CYA3_9BURK</name>
<sequence>MRFAIQFLPLLDAGNVIVSDFCALTCSRHTEARYARIEERLRSNAHAATLAVFALLR</sequence>
<dbReference type="EMBL" id="JAQQBZ010000001">
    <property type="protein sequence ID" value="MFM0591564.1"/>
    <property type="molecule type" value="Genomic_DNA"/>
</dbReference>
<protein>
    <submittedName>
        <fullName evidence="1">Uncharacterized protein</fullName>
    </submittedName>
</protein>
<accession>A0ABW9CYA3</accession>
<dbReference type="Proteomes" id="UP001629367">
    <property type="component" value="Unassembled WGS sequence"/>
</dbReference>
<gene>
    <name evidence="1" type="ORF">PQQ68_00940</name>
</gene>
<proteinExistence type="predicted"/>
<reference evidence="1 2" key="1">
    <citation type="journal article" date="2024" name="Chem. Sci.">
        <title>Discovery of megapolipeptins by genome mining of a Burkholderiales bacteria collection.</title>
        <authorList>
            <person name="Paulo B.S."/>
            <person name="Recchia M.J.J."/>
            <person name="Lee S."/>
            <person name="Fergusson C.H."/>
            <person name="Romanowski S.B."/>
            <person name="Hernandez A."/>
            <person name="Krull N."/>
            <person name="Liu D.Y."/>
            <person name="Cavanagh H."/>
            <person name="Bos A."/>
            <person name="Gray C.A."/>
            <person name="Murphy B.T."/>
            <person name="Linington R.G."/>
            <person name="Eustaquio A.S."/>
        </authorList>
    </citation>
    <scope>NUCLEOTIDE SEQUENCE [LARGE SCALE GENOMIC DNA]</scope>
    <source>
        <strain evidence="1 2">RL17-335-BIF-A</strain>
    </source>
</reference>
<evidence type="ECO:0000313" key="1">
    <source>
        <dbReference type="EMBL" id="MFM0591564.1"/>
    </source>
</evidence>
<comment type="caution">
    <text evidence="1">The sequence shown here is derived from an EMBL/GenBank/DDBJ whole genome shotgun (WGS) entry which is preliminary data.</text>
</comment>
<evidence type="ECO:0000313" key="2">
    <source>
        <dbReference type="Proteomes" id="UP001629367"/>
    </source>
</evidence>
<keyword evidence="2" id="KW-1185">Reference proteome</keyword>
<organism evidence="1 2">
    <name type="scientific">Paraburkholderia dilworthii</name>
    <dbReference type="NCBI Taxonomy" id="948106"/>
    <lineage>
        <taxon>Bacteria</taxon>
        <taxon>Pseudomonadati</taxon>
        <taxon>Pseudomonadota</taxon>
        <taxon>Betaproteobacteria</taxon>
        <taxon>Burkholderiales</taxon>
        <taxon>Burkholderiaceae</taxon>
        <taxon>Paraburkholderia</taxon>
    </lineage>
</organism>
<dbReference type="RefSeq" id="WP_408208078.1">
    <property type="nucleotide sequence ID" value="NZ_JAQQBZ010000001.1"/>
</dbReference>